<comment type="similarity">
    <text evidence="1">Belongs to the tannase family.</text>
</comment>
<evidence type="ECO:0000256" key="5">
    <source>
        <dbReference type="ARBA" id="ARBA00022801"/>
    </source>
</evidence>
<keyword evidence="2" id="KW-0719">Serine esterase</keyword>
<organism evidence="8 9">
    <name type="scientific">Roseburia lenta</name>
    <dbReference type="NCBI Taxonomy" id="2763061"/>
    <lineage>
        <taxon>Bacteria</taxon>
        <taxon>Bacillati</taxon>
        <taxon>Bacillota</taxon>
        <taxon>Clostridia</taxon>
        <taxon>Lachnospirales</taxon>
        <taxon>Lachnospiraceae</taxon>
        <taxon>Roseburia</taxon>
    </lineage>
</organism>
<name>A0ABR7GI61_9FIRM</name>
<dbReference type="PANTHER" id="PTHR33938">
    <property type="entry name" value="FERULOYL ESTERASE B-RELATED"/>
    <property type="match status" value="1"/>
</dbReference>
<dbReference type="Proteomes" id="UP000643810">
    <property type="component" value="Unassembled WGS sequence"/>
</dbReference>
<keyword evidence="4" id="KW-0732">Signal</keyword>
<dbReference type="EMBL" id="JACOPG010000004">
    <property type="protein sequence ID" value="MBC5686977.1"/>
    <property type="molecule type" value="Genomic_DNA"/>
</dbReference>
<evidence type="ECO:0000256" key="2">
    <source>
        <dbReference type="ARBA" id="ARBA00022487"/>
    </source>
</evidence>
<sequence>MLEKDKIQFFDTSTLKNTEGIEKRAEVSYIRKELECRFPDEVFNRIQVSFNDTGRYQAKVSLIEKFFGGGKPIENLPPYYEVELFHKTGDYEEQLIVWSPLAWNDRFAGTAGGGTGIGGRGYLTRPNNTQRGWTVPFAVMNGFSAATMYAGNIEGWNDHTIDSKTGELQQDLYENWRLRSTHNMTMFGKAVTEILHDRPIRYSYMNGGSGGGRQCLMEVQNYPEDYDGVWASCPAINWHKFLMGGYWPEVVMQEQNHFLNAKKNQFFLEAVWNENGGRDKYFHLDTCKEFDPYRYVGTKTKGGIITDKDAAVMKDILDGPRRANGEQMWYGFRPGVQNWQCVIPIGTYYYPLFGHRIKPFALGPIYIRWITNHPKDNFKQMTRQQYETLYDTGLEKFSDNLGDNPAIDAFVERGGKLMIDHGIDDPLIPVDGTLDYLQKVKEHFGGWKALDKFLRVYITPGDNHGNCQGNGPGLTESDGMRALMAWVEDGCVPEEMRKVRVDRKTGETLEEGMEAPFRLEDE</sequence>
<evidence type="ECO:0000313" key="8">
    <source>
        <dbReference type="EMBL" id="MBC5686977.1"/>
    </source>
</evidence>
<evidence type="ECO:0000313" key="9">
    <source>
        <dbReference type="Proteomes" id="UP000643810"/>
    </source>
</evidence>
<comment type="caution">
    <text evidence="8">The sequence shown here is derived from an EMBL/GenBank/DDBJ whole genome shotgun (WGS) entry which is preliminary data.</text>
</comment>
<dbReference type="SUPFAM" id="SSF53474">
    <property type="entry name" value="alpha/beta-Hydrolases"/>
    <property type="match status" value="1"/>
</dbReference>
<reference evidence="8 9" key="1">
    <citation type="submission" date="2020-08" db="EMBL/GenBank/DDBJ databases">
        <title>Genome public.</title>
        <authorList>
            <person name="Liu C."/>
            <person name="Sun Q."/>
        </authorList>
    </citation>
    <scope>NUCLEOTIDE SEQUENCE [LARGE SCALE GENOMIC DNA]</scope>
    <source>
        <strain evidence="8 9">NSJ-9</strain>
    </source>
</reference>
<dbReference type="RefSeq" id="WP_118282637.1">
    <property type="nucleotide sequence ID" value="NZ_JACOPG010000004.1"/>
</dbReference>
<keyword evidence="6" id="KW-0106">Calcium</keyword>
<evidence type="ECO:0000256" key="1">
    <source>
        <dbReference type="ARBA" id="ARBA00006249"/>
    </source>
</evidence>
<evidence type="ECO:0000256" key="3">
    <source>
        <dbReference type="ARBA" id="ARBA00022723"/>
    </source>
</evidence>
<keyword evidence="9" id="KW-1185">Reference proteome</keyword>
<dbReference type="Pfam" id="PF07519">
    <property type="entry name" value="Tannase"/>
    <property type="match status" value="1"/>
</dbReference>
<keyword evidence="3" id="KW-0479">Metal-binding</keyword>
<dbReference type="InterPro" id="IPR029058">
    <property type="entry name" value="AB_hydrolase_fold"/>
</dbReference>
<dbReference type="GO" id="GO:0016787">
    <property type="term" value="F:hydrolase activity"/>
    <property type="evidence" value="ECO:0007669"/>
    <property type="project" value="UniProtKB-KW"/>
</dbReference>
<evidence type="ECO:0000256" key="6">
    <source>
        <dbReference type="ARBA" id="ARBA00022837"/>
    </source>
</evidence>
<keyword evidence="5 8" id="KW-0378">Hydrolase</keyword>
<evidence type="ECO:0000256" key="7">
    <source>
        <dbReference type="ARBA" id="ARBA00023157"/>
    </source>
</evidence>
<proteinExistence type="inferred from homology"/>
<evidence type="ECO:0000256" key="4">
    <source>
        <dbReference type="ARBA" id="ARBA00022729"/>
    </source>
</evidence>
<gene>
    <name evidence="8" type="ORF">H8R94_10235</name>
</gene>
<accession>A0ABR7GI61</accession>
<dbReference type="PANTHER" id="PTHR33938:SF8">
    <property type="entry name" value="CARBOXYLIC ESTER HYDROLASE"/>
    <property type="match status" value="1"/>
</dbReference>
<dbReference type="InterPro" id="IPR011118">
    <property type="entry name" value="Tannase/feruloyl_esterase"/>
</dbReference>
<protein>
    <submittedName>
        <fullName evidence="8">Tannase/feruloyl esterase family alpha/beta hydrolase</fullName>
    </submittedName>
</protein>
<keyword evidence="7" id="KW-1015">Disulfide bond</keyword>